<name>A0AAV7UT99_PLEWA</name>
<evidence type="ECO:0000256" key="1">
    <source>
        <dbReference type="SAM" id="MobiDB-lite"/>
    </source>
</evidence>
<dbReference type="EMBL" id="JANPWB010000004">
    <property type="protein sequence ID" value="KAJ1191847.1"/>
    <property type="molecule type" value="Genomic_DNA"/>
</dbReference>
<reference evidence="2" key="1">
    <citation type="journal article" date="2022" name="bioRxiv">
        <title>Sequencing and chromosome-scale assembly of the giantPleurodeles waltlgenome.</title>
        <authorList>
            <person name="Brown T."/>
            <person name="Elewa A."/>
            <person name="Iarovenko S."/>
            <person name="Subramanian E."/>
            <person name="Araus A.J."/>
            <person name="Petzold A."/>
            <person name="Susuki M."/>
            <person name="Suzuki K.-i.T."/>
            <person name="Hayashi T."/>
            <person name="Toyoda A."/>
            <person name="Oliveira C."/>
            <person name="Osipova E."/>
            <person name="Leigh N.D."/>
            <person name="Simon A."/>
            <person name="Yun M.H."/>
        </authorList>
    </citation>
    <scope>NUCLEOTIDE SEQUENCE</scope>
    <source>
        <strain evidence="2">20211129_DDA</strain>
        <tissue evidence="2">Liver</tissue>
    </source>
</reference>
<sequence length="186" mass="21121">KTVLSSPPPFRVSQRKDPALQQAWASAVTETTWQIQHLPGSQLVTADYLSRHPVEAGLNQPFARGSVCNRFTGIQKSQAALGPIGECPRGSVESIQCSRQHVSNENKEEEEMHREAERETEDAAERAEERKHKRREDDAQGEQLSDWRWRGKREQGSPERSECQQQRQSPVLGHDNLPHPRRDVAS</sequence>
<feature type="compositionally biased region" description="Basic and acidic residues" evidence="1">
    <location>
        <begin position="145"/>
        <end position="162"/>
    </location>
</feature>
<feature type="compositionally biased region" description="Basic and acidic residues" evidence="1">
    <location>
        <begin position="176"/>
        <end position="186"/>
    </location>
</feature>
<evidence type="ECO:0000313" key="2">
    <source>
        <dbReference type="EMBL" id="KAJ1191847.1"/>
    </source>
</evidence>
<evidence type="ECO:0000313" key="3">
    <source>
        <dbReference type="Proteomes" id="UP001066276"/>
    </source>
</evidence>
<feature type="non-terminal residue" evidence="2">
    <location>
        <position position="186"/>
    </location>
</feature>
<gene>
    <name evidence="2" type="ORF">NDU88_001162</name>
</gene>
<proteinExistence type="predicted"/>
<protein>
    <submittedName>
        <fullName evidence="2">Uncharacterized protein</fullName>
    </submittedName>
</protein>
<dbReference type="Proteomes" id="UP001066276">
    <property type="component" value="Chromosome 2_2"/>
</dbReference>
<feature type="region of interest" description="Disordered" evidence="1">
    <location>
        <begin position="85"/>
        <end position="186"/>
    </location>
</feature>
<organism evidence="2 3">
    <name type="scientific">Pleurodeles waltl</name>
    <name type="common">Iberian ribbed newt</name>
    <dbReference type="NCBI Taxonomy" id="8319"/>
    <lineage>
        <taxon>Eukaryota</taxon>
        <taxon>Metazoa</taxon>
        <taxon>Chordata</taxon>
        <taxon>Craniata</taxon>
        <taxon>Vertebrata</taxon>
        <taxon>Euteleostomi</taxon>
        <taxon>Amphibia</taxon>
        <taxon>Batrachia</taxon>
        <taxon>Caudata</taxon>
        <taxon>Salamandroidea</taxon>
        <taxon>Salamandridae</taxon>
        <taxon>Pleurodelinae</taxon>
        <taxon>Pleurodeles</taxon>
    </lineage>
</organism>
<feature type="non-terminal residue" evidence="2">
    <location>
        <position position="1"/>
    </location>
</feature>
<feature type="compositionally biased region" description="Basic and acidic residues" evidence="1">
    <location>
        <begin position="102"/>
        <end position="138"/>
    </location>
</feature>
<accession>A0AAV7UT99</accession>
<comment type="caution">
    <text evidence="2">The sequence shown here is derived from an EMBL/GenBank/DDBJ whole genome shotgun (WGS) entry which is preliminary data.</text>
</comment>
<dbReference type="AlphaFoldDB" id="A0AAV7UT99"/>
<keyword evidence="3" id="KW-1185">Reference proteome</keyword>